<dbReference type="InterPro" id="IPR002347">
    <property type="entry name" value="SDR_fam"/>
</dbReference>
<dbReference type="PROSITE" id="PS00061">
    <property type="entry name" value="ADH_SHORT"/>
    <property type="match status" value="1"/>
</dbReference>
<organism evidence="5 7">
    <name type="scientific">Hortaea werneckii</name>
    <name type="common">Black yeast</name>
    <name type="synonym">Cladosporium werneckii</name>
    <dbReference type="NCBI Taxonomy" id="91943"/>
    <lineage>
        <taxon>Eukaryota</taxon>
        <taxon>Fungi</taxon>
        <taxon>Dikarya</taxon>
        <taxon>Ascomycota</taxon>
        <taxon>Pezizomycotina</taxon>
        <taxon>Dothideomycetes</taxon>
        <taxon>Dothideomycetidae</taxon>
        <taxon>Mycosphaerellales</taxon>
        <taxon>Teratosphaeriaceae</taxon>
        <taxon>Hortaea</taxon>
    </lineage>
</organism>
<name>A0A3M6ZEP9_HORWE</name>
<protein>
    <recommendedName>
        <fullName evidence="8">NAD(P)-binding protein</fullName>
    </recommendedName>
</protein>
<evidence type="ECO:0000256" key="1">
    <source>
        <dbReference type="ARBA" id="ARBA00006484"/>
    </source>
</evidence>
<dbReference type="PANTHER" id="PTHR44229:SF4">
    <property type="entry name" value="15-HYDROXYPROSTAGLANDIN DEHYDROGENASE [NAD(+)]"/>
    <property type="match status" value="1"/>
</dbReference>
<dbReference type="Pfam" id="PF00106">
    <property type="entry name" value="adh_short"/>
    <property type="match status" value="1"/>
</dbReference>
<dbReference type="AlphaFoldDB" id="A0A3M6ZEP9"/>
<dbReference type="EMBL" id="QWIK01000092">
    <property type="protein sequence ID" value="RMY13602.1"/>
    <property type="molecule type" value="Genomic_DNA"/>
</dbReference>
<evidence type="ECO:0000313" key="6">
    <source>
        <dbReference type="Proteomes" id="UP000281245"/>
    </source>
</evidence>
<dbReference type="InterPro" id="IPR036291">
    <property type="entry name" value="NAD(P)-bd_dom_sf"/>
</dbReference>
<dbReference type="PANTHER" id="PTHR44229">
    <property type="entry name" value="15-HYDROXYPROSTAGLANDIN DEHYDROGENASE [NAD(+)]"/>
    <property type="match status" value="1"/>
</dbReference>
<evidence type="ECO:0000313" key="5">
    <source>
        <dbReference type="EMBL" id="RMY13602.1"/>
    </source>
</evidence>
<keyword evidence="3" id="KW-0560">Oxidoreductase</keyword>
<evidence type="ECO:0008006" key="8">
    <source>
        <dbReference type="Google" id="ProtNLM"/>
    </source>
</evidence>
<reference evidence="6 7" key="1">
    <citation type="journal article" date="2018" name="BMC Genomics">
        <title>Genomic evidence for intraspecific hybridization in a clonal and extremely halotolerant yeast.</title>
        <authorList>
            <person name="Gostincar C."/>
            <person name="Stajich J.E."/>
            <person name="Zupancic J."/>
            <person name="Zalar P."/>
            <person name="Gunde-Cimerman N."/>
        </authorList>
    </citation>
    <scope>NUCLEOTIDE SEQUENCE [LARGE SCALE GENOMIC DNA]</scope>
    <source>
        <strain evidence="5 7">EXF-6654</strain>
        <strain evidence="4 6">EXF-6656</strain>
    </source>
</reference>
<evidence type="ECO:0000256" key="3">
    <source>
        <dbReference type="ARBA" id="ARBA00023002"/>
    </source>
</evidence>
<accession>A0A3M6ZEP9</accession>
<dbReference type="InterPro" id="IPR020904">
    <property type="entry name" value="Sc_DH/Rdtase_CS"/>
</dbReference>
<evidence type="ECO:0000313" key="4">
    <source>
        <dbReference type="EMBL" id="RMX89799.1"/>
    </source>
</evidence>
<evidence type="ECO:0000313" key="7">
    <source>
        <dbReference type="Proteomes" id="UP000282582"/>
    </source>
</evidence>
<comment type="similarity">
    <text evidence="1">Belongs to the short-chain dehydrogenases/reductases (SDR) family.</text>
</comment>
<sequence>MPQKTAYITGGGSGIGRAVATMLVNRGFKVAIADINYAHAKDVATALGPQVQAYEVDAASWDSQTKAFQQALEDLGGRVDFVCPIAGIGERRSIPNDPTSKGFVRPDLACLDVDLYGVTYTVSLAVQQMRRQERDEEGIKGKMGLKQDNSVLQIMLTASVALPIYTAAKHGVVGLTRSYGAYLPEEHITLNAVCPNVVRTSISTGEFYDKLEAKGLLTPMSSVVNAFEKLLDGKFSGQCLEAGPNGGIDFRQPAEHLDRETAELMELLYERGHPLHQPVSQE</sequence>
<dbReference type="Proteomes" id="UP000281245">
    <property type="component" value="Unassembled WGS sequence"/>
</dbReference>
<dbReference type="VEuPathDB" id="FungiDB:BTJ68_07523"/>
<dbReference type="GO" id="GO:0005737">
    <property type="term" value="C:cytoplasm"/>
    <property type="evidence" value="ECO:0007669"/>
    <property type="project" value="TreeGrafter"/>
</dbReference>
<dbReference type="SUPFAM" id="SSF51735">
    <property type="entry name" value="NAD(P)-binding Rossmann-fold domains"/>
    <property type="match status" value="1"/>
</dbReference>
<dbReference type="EMBL" id="QWIJ01000018">
    <property type="protein sequence ID" value="RMX89799.1"/>
    <property type="molecule type" value="Genomic_DNA"/>
</dbReference>
<dbReference type="Proteomes" id="UP000282582">
    <property type="component" value="Unassembled WGS sequence"/>
</dbReference>
<gene>
    <name evidence="5" type="ORF">D0868_01922</name>
    <name evidence="4" type="ORF">D0869_00592</name>
</gene>
<dbReference type="GO" id="GO:0016491">
    <property type="term" value="F:oxidoreductase activity"/>
    <property type="evidence" value="ECO:0007669"/>
    <property type="project" value="UniProtKB-KW"/>
</dbReference>
<dbReference type="PRINTS" id="PR00081">
    <property type="entry name" value="GDHRDH"/>
</dbReference>
<proteinExistence type="inferred from homology"/>
<comment type="caution">
    <text evidence="5">The sequence shown here is derived from an EMBL/GenBank/DDBJ whole genome shotgun (WGS) entry which is preliminary data.</text>
</comment>
<keyword evidence="2" id="KW-0521">NADP</keyword>
<dbReference type="OrthoDB" id="37659at2759"/>
<evidence type="ECO:0000256" key="2">
    <source>
        <dbReference type="ARBA" id="ARBA00022857"/>
    </source>
</evidence>
<dbReference type="Gene3D" id="3.40.50.720">
    <property type="entry name" value="NAD(P)-binding Rossmann-like Domain"/>
    <property type="match status" value="1"/>
</dbReference>